<gene>
    <name evidence="6" type="ORF">EIW28_16640</name>
</gene>
<comment type="subcellular location">
    <subcellularLocation>
        <location evidence="1">Membrane</location>
        <topology evidence="1">Multi-pass membrane protein</topology>
    </subcellularLocation>
</comment>
<proteinExistence type="predicted"/>
<feature type="transmembrane region" description="Helical" evidence="5">
    <location>
        <begin position="371"/>
        <end position="397"/>
    </location>
</feature>
<evidence type="ECO:0000256" key="2">
    <source>
        <dbReference type="ARBA" id="ARBA00022692"/>
    </source>
</evidence>
<dbReference type="InterPro" id="IPR001807">
    <property type="entry name" value="ClC"/>
</dbReference>
<dbReference type="EMBL" id="RSEB01000004">
    <property type="protein sequence ID" value="RRR98505.1"/>
    <property type="molecule type" value="Genomic_DNA"/>
</dbReference>
<feature type="transmembrane region" description="Helical" evidence="5">
    <location>
        <begin position="192"/>
        <end position="212"/>
    </location>
</feature>
<feature type="transmembrane region" description="Helical" evidence="5">
    <location>
        <begin position="272"/>
        <end position="291"/>
    </location>
</feature>
<evidence type="ECO:0000256" key="4">
    <source>
        <dbReference type="ARBA" id="ARBA00023136"/>
    </source>
</evidence>
<dbReference type="RefSeq" id="WP_125248812.1">
    <property type="nucleotide sequence ID" value="NZ_RSEB01000004.1"/>
</dbReference>
<evidence type="ECO:0000313" key="7">
    <source>
        <dbReference type="Proteomes" id="UP000277256"/>
    </source>
</evidence>
<name>A0A426UVY3_9ACTN</name>
<accession>A0A426UVY3</accession>
<keyword evidence="2 5" id="KW-0812">Transmembrane</keyword>
<feature type="transmembrane region" description="Helical" evidence="5">
    <location>
        <begin position="345"/>
        <end position="365"/>
    </location>
</feature>
<dbReference type="GO" id="GO:0016020">
    <property type="term" value="C:membrane"/>
    <property type="evidence" value="ECO:0007669"/>
    <property type="project" value="UniProtKB-SubCell"/>
</dbReference>
<keyword evidence="3 5" id="KW-1133">Transmembrane helix</keyword>
<feature type="transmembrane region" description="Helical" evidence="5">
    <location>
        <begin position="232"/>
        <end position="251"/>
    </location>
</feature>
<keyword evidence="4 5" id="KW-0472">Membrane</keyword>
<reference evidence="6 7" key="1">
    <citation type="submission" date="2018-12" db="EMBL/GenBank/DDBJ databases">
        <title>Glycomyces sp. YIM 121974 draft genome.</title>
        <authorList>
            <person name="Li Q."/>
        </authorList>
    </citation>
    <scope>NUCLEOTIDE SEQUENCE [LARGE SCALE GENOMIC DNA]</scope>
    <source>
        <strain evidence="6 7">YIM 121974</strain>
    </source>
</reference>
<evidence type="ECO:0000313" key="6">
    <source>
        <dbReference type="EMBL" id="RRR98505.1"/>
    </source>
</evidence>
<evidence type="ECO:0000256" key="1">
    <source>
        <dbReference type="ARBA" id="ARBA00004141"/>
    </source>
</evidence>
<dbReference type="AlphaFoldDB" id="A0A426UVY3"/>
<organism evidence="6 7">
    <name type="scientific">Glycomyces terrestris</name>
    <dbReference type="NCBI Taxonomy" id="2493553"/>
    <lineage>
        <taxon>Bacteria</taxon>
        <taxon>Bacillati</taxon>
        <taxon>Actinomycetota</taxon>
        <taxon>Actinomycetes</taxon>
        <taxon>Glycomycetales</taxon>
        <taxon>Glycomycetaceae</taxon>
        <taxon>Glycomyces</taxon>
    </lineage>
</organism>
<feature type="transmembrane region" description="Helical" evidence="5">
    <location>
        <begin position="64"/>
        <end position="85"/>
    </location>
</feature>
<dbReference type="PANTHER" id="PTHR43427:SF12">
    <property type="entry name" value="CHLORIDE TRANSPORTER"/>
    <property type="match status" value="1"/>
</dbReference>
<comment type="caution">
    <text evidence="6">The sequence shown here is derived from an EMBL/GenBank/DDBJ whole genome shotgun (WGS) entry which is preliminary data.</text>
</comment>
<dbReference type="SUPFAM" id="SSF81340">
    <property type="entry name" value="Clc chloride channel"/>
    <property type="match status" value="1"/>
</dbReference>
<dbReference type="InterPro" id="IPR014743">
    <property type="entry name" value="Cl-channel_core"/>
</dbReference>
<dbReference type="PANTHER" id="PTHR43427">
    <property type="entry name" value="CHLORIDE CHANNEL PROTEIN CLC-E"/>
    <property type="match status" value="1"/>
</dbReference>
<feature type="transmembrane region" description="Helical" evidence="5">
    <location>
        <begin position="106"/>
        <end position="124"/>
    </location>
</feature>
<dbReference type="PRINTS" id="PR00762">
    <property type="entry name" value="CLCHANNEL"/>
</dbReference>
<dbReference type="Proteomes" id="UP000277256">
    <property type="component" value="Unassembled WGS sequence"/>
</dbReference>
<feature type="transmembrane region" description="Helical" evidence="5">
    <location>
        <begin position="317"/>
        <end position="338"/>
    </location>
</feature>
<dbReference type="OrthoDB" id="2729535at2"/>
<dbReference type="Gene3D" id="1.10.3080.10">
    <property type="entry name" value="Clc chloride channel"/>
    <property type="match status" value="1"/>
</dbReference>
<protein>
    <submittedName>
        <fullName evidence="6">Chloride channel protein</fullName>
    </submittedName>
</protein>
<feature type="transmembrane region" description="Helical" evidence="5">
    <location>
        <begin position="20"/>
        <end position="44"/>
    </location>
</feature>
<sequence>MGRTVDEPAAPPRAGRGIGLLLLAGLVGVPVSAAAFLFLALLHRMTAFVWEDLPGDLGLDPLPWWWPVPWLLAGGLLAGTAISRLPGRGGHVPIDGLSAAPVPPKHLPGVLLAALGALPLGAVLGPEAPLMAVGGATALLLTRRWTPDARSPEAAVVGTAGAAAAVSVIFGSPLVAGVFILEAAAASGAKAVRAVLPCLLAAGVGAIVFTGLGDWTGLPVASLSLPGLDAASLHATDLLWTVPAAAVIALGMREVRALGRRLAPVAERRPMAMALTAVAVTAVCAAAYTLLTGRPPVEVLLSGQDSLAELSADPASLTAWALVAMIACKGLAYAVSLAALRGGPIFPAVFLGAAAGVLLSALPGFGAVPALAAGMAAATAAVMPLPVSAAVLVTLLLGADAAATAPVVIAAVVVATAAGRVLDRPRPAEAAP</sequence>
<evidence type="ECO:0000256" key="5">
    <source>
        <dbReference type="SAM" id="Phobius"/>
    </source>
</evidence>
<evidence type="ECO:0000256" key="3">
    <source>
        <dbReference type="ARBA" id="ARBA00022989"/>
    </source>
</evidence>
<dbReference type="Pfam" id="PF00654">
    <property type="entry name" value="Voltage_CLC"/>
    <property type="match status" value="1"/>
</dbReference>
<keyword evidence="7" id="KW-1185">Reference proteome</keyword>
<dbReference type="GO" id="GO:0015108">
    <property type="term" value="F:chloride transmembrane transporter activity"/>
    <property type="evidence" value="ECO:0007669"/>
    <property type="project" value="InterPro"/>
</dbReference>
<dbReference type="InterPro" id="IPR050368">
    <property type="entry name" value="ClC-type_chloride_channel"/>
</dbReference>
<feature type="transmembrane region" description="Helical" evidence="5">
    <location>
        <begin position="154"/>
        <end position="180"/>
    </location>
</feature>